<feature type="transmembrane region" description="Helical" evidence="7">
    <location>
        <begin position="414"/>
        <end position="430"/>
    </location>
</feature>
<feature type="transmembrane region" description="Helical" evidence="7">
    <location>
        <begin position="359"/>
        <end position="381"/>
    </location>
</feature>
<proteinExistence type="predicted"/>
<reference evidence="8" key="1">
    <citation type="submission" date="2021-01" db="EMBL/GenBank/DDBJ databases">
        <authorList>
            <person name="Corre E."/>
            <person name="Pelletier E."/>
            <person name="Niang G."/>
            <person name="Scheremetjew M."/>
            <person name="Finn R."/>
            <person name="Kale V."/>
            <person name="Holt S."/>
            <person name="Cochrane G."/>
            <person name="Meng A."/>
            <person name="Brown T."/>
            <person name="Cohen L."/>
        </authorList>
    </citation>
    <scope>NUCLEOTIDE SEQUENCE</scope>
    <source>
        <strain evidence="8">Grunow 1884</strain>
    </source>
</reference>
<dbReference type="SUPFAM" id="SSF103473">
    <property type="entry name" value="MFS general substrate transporter"/>
    <property type="match status" value="1"/>
</dbReference>
<evidence type="ECO:0008006" key="9">
    <source>
        <dbReference type="Google" id="ProtNLM"/>
    </source>
</evidence>
<feature type="transmembrane region" description="Helical" evidence="7">
    <location>
        <begin position="265"/>
        <end position="284"/>
    </location>
</feature>
<name>A0A7S2EC65_TRICV</name>
<comment type="subcellular location">
    <subcellularLocation>
        <location evidence="1">Endomembrane system</location>
        <topology evidence="1">Multi-pass membrane protein</topology>
    </subcellularLocation>
</comment>
<feature type="transmembrane region" description="Helical" evidence="7">
    <location>
        <begin position="233"/>
        <end position="253"/>
    </location>
</feature>
<keyword evidence="4 7" id="KW-0472">Membrane</keyword>
<feature type="transmembrane region" description="Helical" evidence="7">
    <location>
        <begin position="481"/>
        <end position="501"/>
    </location>
</feature>
<dbReference type="Pfam" id="PF07690">
    <property type="entry name" value="MFS_1"/>
    <property type="match status" value="1"/>
</dbReference>
<dbReference type="InterPro" id="IPR036259">
    <property type="entry name" value="MFS_trans_sf"/>
</dbReference>
<accession>A0A7S2EC65</accession>
<feature type="transmembrane region" description="Helical" evidence="7">
    <location>
        <begin position="134"/>
        <end position="153"/>
    </location>
</feature>
<feature type="transmembrane region" description="Helical" evidence="7">
    <location>
        <begin position="387"/>
        <end position="407"/>
    </location>
</feature>
<keyword evidence="5" id="KW-0175">Coiled coil</keyword>
<evidence type="ECO:0000256" key="1">
    <source>
        <dbReference type="ARBA" id="ARBA00004127"/>
    </source>
</evidence>
<evidence type="ECO:0000256" key="7">
    <source>
        <dbReference type="SAM" id="Phobius"/>
    </source>
</evidence>
<evidence type="ECO:0000256" key="4">
    <source>
        <dbReference type="ARBA" id="ARBA00023136"/>
    </source>
</evidence>
<dbReference type="PANTHER" id="PTHR23519:SF1">
    <property type="entry name" value="AUTOPHAGY-RELATED PROTEIN 22"/>
    <property type="match status" value="1"/>
</dbReference>
<feature type="coiled-coil region" evidence="5">
    <location>
        <begin position="500"/>
        <end position="527"/>
    </location>
</feature>
<feature type="compositionally biased region" description="Polar residues" evidence="6">
    <location>
        <begin position="29"/>
        <end position="44"/>
    </location>
</feature>
<dbReference type="EMBL" id="HBGO01007253">
    <property type="protein sequence ID" value="CAD9327058.1"/>
    <property type="molecule type" value="Transcribed_RNA"/>
</dbReference>
<feature type="compositionally biased region" description="Polar residues" evidence="6">
    <location>
        <begin position="11"/>
        <end position="21"/>
    </location>
</feature>
<evidence type="ECO:0000313" key="8">
    <source>
        <dbReference type="EMBL" id="CAD9327058.1"/>
    </source>
</evidence>
<feature type="transmembrane region" description="Helical" evidence="7">
    <location>
        <begin position="189"/>
        <end position="213"/>
    </location>
</feature>
<feature type="transmembrane region" description="Helical" evidence="7">
    <location>
        <begin position="165"/>
        <end position="182"/>
    </location>
</feature>
<feature type="transmembrane region" description="Helical" evidence="7">
    <location>
        <begin position="450"/>
        <end position="469"/>
    </location>
</feature>
<dbReference type="Gene3D" id="1.20.1250.20">
    <property type="entry name" value="MFS general substrate transporter like domains"/>
    <property type="match status" value="2"/>
</dbReference>
<sequence>MSRVGMPDPSSAPQDNLTASTDAPMVSPPGNTSPNPRRTVQRKLSISEEAEAASSGRRQPPGFIRAIFETPFRTTTPTTRTTIGEATAYAMDTSARGPLNQVGGFIGNAILLLAIEEAATKPDGRVYGLKPGSLLTTATVITGIASAIFMPLVGAIVDHTRHRKAVGIITAFIVCVITAVQINISADTWFAVLVLEIFGGFFLIAHITAAMAYLPDLTEVEADLAHLTSRFNMVQYTFQLVYVFIVIGLVFGLQANTVKTAQMAAALAFAVSAIFMGYSWTFLFRKRPALSKVPEGENIISTGFKQIGKTAVKIWREYHALRWFMVALIWSPEAGAGVVLSIAVTFLTVQIGLTGGEIGIVNMTLLVFTLPGSAFAQWFIIKFNPLNSFRVSLIFFAASVAVTCVVMDSKEKKNWIYIFAAMWGICYGWVFPAQRVMQCTLIPRGQNNEIMGFFSFVTQILGWLPALLFSIMNEQGVDMRWGLSLVSFFITAAIFFTFLIGDYDKAVEQIQQENEREEERLRNEIKGYSSGSLDNIEVEA</sequence>
<dbReference type="PANTHER" id="PTHR23519">
    <property type="entry name" value="AUTOPHAGY-RELATED PROTEIN 22"/>
    <property type="match status" value="1"/>
</dbReference>
<feature type="transmembrane region" description="Helical" evidence="7">
    <location>
        <begin position="323"/>
        <end position="347"/>
    </location>
</feature>
<evidence type="ECO:0000256" key="2">
    <source>
        <dbReference type="ARBA" id="ARBA00022692"/>
    </source>
</evidence>
<evidence type="ECO:0000256" key="6">
    <source>
        <dbReference type="SAM" id="MobiDB-lite"/>
    </source>
</evidence>
<dbReference type="InterPro" id="IPR050495">
    <property type="entry name" value="ATG22/LtaA_families"/>
</dbReference>
<keyword evidence="3 7" id="KW-1133">Transmembrane helix</keyword>
<dbReference type="GO" id="GO:0012505">
    <property type="term" value="C:endomembrane system"/>
    <property type="evidence" value="ECO:0007669"/>
    <property type="project" value="UniProtKB-SubCell"/>
</dbReference>
<evidence type="ECO:0000256" key="3">
    <source>
        <dbReference type="ARBA" id="ARBA00022989"/>
    </source>
</evidence>
<dbReference type="InterPro" id="IPR011701">
    <property type="entry name" value="MFS"/>
</dbReference>
<evidence type="ECO:0000256" key="5">
    <source>
        <dbReference type="SAM" id="Coils"/>
    </source>
</evidence>
<gene>
    <name evidence="8" type="ORF">OSIN01602_LOCUS4058</name>
</gene>
<organism evidence="8">
    <name type="scientific">Trieres chinensis</name>
    <name type="common">Marine centric diatom</name>
    <name type="synonym">Odontella sinensis</name>
    <dbReference type="NCBI Taxonomy" id="1514140"/>
    <lineage>
        <taxon>Eukaryota</taxon>
        <taxon>Sar</taxon>
        <taxon>Stramenopiles</taxon>
        <taxon>Ochrophyta</taxon>
        <taxon>Bacillariophyta</taxon>
        <taxon>Mediophyceae</taxon>
        <taxon>Biddulphiophycidae</taxon>
        <taxon>Eupodiscales</taxon>
        <taxon>Parodontellaceae</taxon>
        <taxon>Trieres</taxon>
    </lineage>
</organism>
<dbReference type="AlphaFoldDB" id="A0A7S2EC65"/>
<protein>
    <recommendedName>
        <fullName evidence="9">Major facilitator superfamily (MFS) profile domain-containing protein</fullName>
    </recommendedName>
</protein>
<keyword evidence="2 7" id="KW-0812">Transmembrane</keyword>
<feature type="region of interest" description="Disordered" evidence="6">
    <location>
        <begin position="1"/>
        <end position="63"/>
    </location>
</feature>